<gene>
    <name evidence="1" type="ordered locus">Celgi_0689</name>
</gene>
<evidence type="ECO:0000313" key="1">
    <source>
        <dbReference type="EMBL" id="AEI11208.1"/>
    </source>
</evidence>
<dbReference type="Proteomes" id="UP000000485">
    <property type="component" value="Chromosome"/>
</dbReference>
<evidence type="ECO:0000313" key="2">
    <source>
        <dbReference type="Proteomes" id="UP000000485"/>
    </source>
</evidence>
<name>F8A7F0_CELGA</name>
<proteinExistence type="predicted"/>
<keyword evidence="2" id="KW-1185">Reference proteome</keyword>
<dbReference type="AlphaFoldDB" id="F8A7F0"/>
<protein>
    <submittedName>
        <fullName evidence="1">Uncharacterized protein</fullName>
    </submittedName>
</protein>
<sequence length="391" mass="41083">MLLPGPLTGVPAAIVTPETLAPSPAVSHEFGTAARTPELTVGRAPTTRYGALEGSGVQVRVGAAGEKRRVVLRVPTRLAGVPAGRAGRTDGPAPLAMATWKVRCVQAETYNRRTGHARSTVPPTRWAYTSRSEAAGSLDWMASLRNVLPGEDHDAVVRATFEFTQPGRYWCFGTWGAQSWSAAPLRLVLARPGTLSVSAPLAHPGSAVQCVWREQRGAGLRPDGCVGGRLDAALERLEPSSAAGPTVNRVEVALPPPVAAQDGPGRWLRAQATFRVTTCSGQQLGVSPCRARDVATGGDRSVFVGSLAVRGVDGAALPSGCVQLAPGDRTWARHVVSRAVHHDEVVVDIRFRVRGSCAQAVRVVSLVRVAAGAPGWVEQDKSHLTVSVAAT</sequence>
<dbReference type="STRING" id="593907.Celgi_0689"/>
<reference evidence="2" key="1">
    <citation type="submission" date="2011-04" db="EMBL/GenBank/DDBJ databases">
        <title>Complete sequence of Cellvibrio gilvus ATCC 13127.</title>
        <authorList>
            <person name="Lucas S."/>
            <person name="Han J."/>
            <person name="Lapidus A."/>
            <person name="Cheng J.-F."/>
            <person name="Goodwin L."/>
            <person name="Pitluck S."/>
            <person name="Peters L."/>
            <person name="Munk A."/>
            <person name="Detter J.C."/>
            <person name="Han C."/>
            <person name="Tapia R."/>
            <person name="Land M."/>
            <person name="Hauser L."/>
            <person name="Kyrpides N."/>
            <person name="Ivanova N."/>
            <person name="Ovchinnikova G."/>
            <person name="Pagani I."/>
            <person name="Mead D."/>
            <person name="Brumm P."/>
            <person name="Woyke T."/>
        </authorList>
    </citation>
    <scope>NUCLEOTIDE SEQUENCE [LARGE SCALE GENOMIC DNA]</scope>
    <source>
        <strain evidence="2">ATCC 13127 / NRRL B-14078</strain>
    </source>
</reference>
<dbReference type="HOGENOM" id="CLU_705333_0_0_11"/>
<accession>F8A7F0</accession>
<dbReference type="KEGG" id="cga:Celgi_0689"/>
<organism evidence="1 2">
    <name type="scientific">Cellulomonas gilvus (strain ATCC 13127 / NRRL B-14078)</name>
    <name type="common">Cellvibrio gilvus</name>
    <dbReference type="NCBI Taxonomy" id="593907"/>
    <lineage>
        <taxon>Bacteria</taxon>
        <taxon>Bacillati</taxon>
        <taxon>Actinomycetota</taxon>
        <taxon>Actinomycetes</taxon>
        <taxon>Micrococcales</taxon>
        <taxon>Cellulomonadaceae</taxon>
        <taxon>Cellulomonas</taxon>
    </lineage>
</organism>
<dbReference type="EMBL" id="CP002665">
    <property type="protein sequence ID" value="AEI11208.1"/>
    <property type="molecule type" value="Genomic_DNA"/>
</dbReference>